<reference evidence="1 2" key="1">
    <citation type="journal article" date="2018" name="Syst. Appl. Microbiol.">
        <title>Photobacterium carnosum sp. nov., isolated from spoiled modified atmosphere packaged poultry meat.</title>
        <authorList>
            <person name="Hilgarth M."/>
            <person name="Fuertes S."/>
            <person name="Ehrmann M."/>
            <person name="Vogel R.F."/>
        </authorList>
    </citation>
    <scope>NUCLEOTIDE SEQUENCE [LARGE SCALE GENOMIC DNA]</scope>
    <source>
        <strain evidence="1 2">TMW 2.2021</strain>
    </source>
</reference>
<evidence type="ECO:0000313" key="2">
    <source>
        <dbReference type="Proteomes" id="UP000234420"/>
    </source>
</evidence>
<sequence>MMKLDFSQLNKQAKQSFSNQHAVIKKVMQGKVVACEKCGQPLVLITPEQSEQPGIGCIKGCTFISLEFA</sequence>
<dbReference type="AlphaFoldDB" id="A0A2N4URV0"/>
<evidence type="ECO:0000313" key="1">
    <source>
        <dbReference type="EMBL" id="PLC57725.1"/>
    </source>
</evidence>
<proteinExistence type="predicted"/>
<accession>A0A2N4URV0</accession>
<dbReference type="Proteomes" id="UP000234420">
    <property type="component" value="Unassembled WGS sequence"/>
</dbReference>
<gene>
    <name evidence="1" type="ORF">CIK00_11835</name>
</gene>
<protein>
    <submittedName>
        <fullName evidence="1">Uncharacterized protein</fullName>
    </submittedName>
</protein>
<dbReference type="RefSeq" id="WP_101769068.1">
    <property type="nucleotide sequence ID" value="NZ_BPPU01000001.1"/>
</dbReference>
<comment type="caution">
    <text evidence="1">The sequence shown here is derived from an EMBL/GenBank/DDBJ whole genome shotgun (WGS) entry which is preliminary data.</text>
</comment>
<name>A0A2N4URV0_9GAMM</name>
<dbReference type="OrthoDB" id="6387849at2"/>
<organism evidence="1 2">
    <name type="scientific">Photobacterium carnosum</name>
    <dbReference type="NCBI Taxonomy" id="2023717"/>
    <lineage>
        <taxon>Bacteria</taxon>
        <taxon>Pseudomonadati</taxon>
        <taxon>Pseudomonadota</taxon>
        <taxon>Gammaproteobacteria</taxon>
        <taxon>Vibrionales</taxon>
        <taxon>Vibrionaceae</taxon>
        <taxon>Photobacterium</taxon>
    </lineage>
</organism>
<keyword evidence="2" id="KW-1185">Reference proteome</keyword>
<dbReference type="EMBL" id="NPIB01000013">
    <property type="protein sequence ID" value="PLC57725.1"/>
    <property type="molecule type" value="Genomic_DNA"/>
</dbReference>